<reference evidence="2 4" key="2">
    <citation type="submission" date="2019-07" db="EMBL/GenBank/DDBJ databases">
        <title>Genomic Encyclopedia of Type Strains, Phase I: the one thousand microbial genomes (KMG-I) project.</title>
        <authorList>
            <person name="Kyrpides N."/>
        </authorList>
    </citation>
    <scope>NUCLEOTIDE SEQUENCE [LARGE SCALE GENOMIC DNA]</scope>
    <source>
        <strain evidence="2 4">DSM 17909</strain>
    </source>
</reference>
<evidence type="ECO:0000313" key="3">
    <source>
        <dbReference type="Proteomes" id="UP000032721"/>
    </source>
</evidence>
<accession>A0A068QTL6</accession>
<evidence type="ECO:0000313" key="1">
    <source>
        <dbReference type="EMBL" id="CDG18313.1"/>
    </source>
</evidence>
<organism evidence="1 3">
    <name type="scientific">Xenorhabdus doucetiae</name>
    <dbReference type="NCBI Taxonomy" id="351671"/>
    <lineage>
        <taxon>Bacteria</taxon>
        <taxon>Pseudomonadati</taxon>
        <taxon>Pseudomonadota</taxon>
        <taxon>Gammaproteobacteria</taxon>
        <taxon>Enterobacterales</taxon>
        <taxon>Morganellaceae</taxon>
        <taxon>Xenorhabdus</taxon>
    </lineage>
</organism>
<keyword evidence="4" id="KW-1185">Reference proteome</keyword>
<dbReference type="HOGENOM" id="CLU_1539434_0_0_6"/>
<dbReference type="Proteomes" id="UP000324170">
    <property type="component" value="Unassembled WGS sequence"/>
</dbReference>
<proteinExistence type="predicted"/>
<dbReference type="RefSeq" id="WP_045971476.1">
    <property type="nucleotide sequence ID" value="NZ_CAWMED010000001.1"/>
</dbReference>
<dbReference type="Proteomes" id="UP000032721">
    <property type="component" value="Chromosome"/>
</dbReference>
<dbReference type="AlphaFoldDB" id="A0A068QTL6"/>
<dbReference type="EMBL" id="VNHN01000025">
    <property type="protein sequence ID" value="TYP06736.1"/>
    <property type="molecule type" value="Genomic_DNA"/>
</dbReference>
<dbReference type="EMBL" id="FO704550">
    <property type="protein sequence ID" value="CDG18313.1"/>
    <property type="molecule type" value="Genomic_DNA"/>
</dbReference>
<sequence>MGKLFIPKYYESMKYYVDLYHIAPGGYADLYVHSIRNPSGQIVGTLDYFIDRTRTGNERVLALIASNLSNQHVTPVVFSENVKRIVDEIQRRGLGHQISAIFLAISGIALQHGYPQDLANCFGVPVFAPAGDIDIQEMDGGLPACVIIRNDQQNQLKSFVSHGAPTGGRFWKAF</sequence>
<name>A0A068QTL6_9GAMM</name>
<evidence type="ECO:0000313" key="4">
    <source>
        <dbReference type="Proteomes" id="UP000324170"/>
    </source>
</evidence>
<reference evidence="1 3" key="1">
    <citation type="submission" date="2013-07" db="EMBL/GenBank/DDBJ databases">
        <authorList>
            <person name="Genoscope - CEA"/>
        </authorList>
    </citation>
    <scope>NUCLEOTIDE SEQUENCE [LARGE SCALE GENOMIC DNA]</scope>
    <source>
        <strain evidence="1">FRM16</strain>
        <strain evidence="3">FRM16 / DSM 17909</strain>
    </source>
</reference>
<evidence type="ECO:0000313" key="2">
    <source>
        <dbReference type="EMBL" id="TYP06736.1"/>
    </source>
</evidence>
<gene>
    <name evidence="2" type="ORF">LY16_01820</name>
    <name evidence="1" type="ORF">XDD1_2614</name>
</gene>
<protein>
    <submittedName>
        <fullName evidence="1">Uncharacterized protein</fullName>
    </submittedName>
</protein>
<dbReference type="KEGG" id="xdo:XDD1_2614"/>